<protein>
    <recommendedName>
        <fullName evidence="9">Serine/threonine transporter SstT</fullName>
    </recommendedName>
    <alternativeName>
        <fullName evidence="9">Na(+)/serine-threonine symporter</fullName>
    </alternativeName>
</protein>
<dbReference type="EMBL" id="CP029843">
    <property type="protein sequence ID" value="AWV07491.1"/>
    <property type="molecule type" value="Genomic_DNA"/>
</dbReference>
<keyword evidence="6 9" id="KW-0029">Amino-acid transport</keyword>
<dbReference type="GO" id="GO:0004674">
    <property type="term" value="F:protein serine/threonine kinase activity"/>
    <property type="evidence" value="ECO:0007669"/>
    <property type="project" value="UniProtKB-KW"/>
</dbReference>
<evidence type="ECO:0000256" key="4">
    <source>
        <dbReference type="ARBA" id="ARBA00022692"/>
    </source>
</evidence>
<evidence type="ECO:0000256" key="8">
    <source>
        <dbReference type="ARBA" id="ARBA00023136"/>
    </source>
</evidence>
<evidence type="ECO:0000256" key="9">
    <source>
        <dbReference type="HAMAP-Rule" id="MF_01582"/>
    </source>
</evidence>
<sequence>MRRNPNTGARMTAPDKLSPQRIAPDNPVLRFLFGTSLVVQILVGLLVGIALAWWWPTAAKSVGLLGTVFVSALKAVAPVLVLVLVTAAIANHQKGKSTHIRPILGLYLAGTLIAALVAVSASFLFPSSLKLVESGVEMAPPSGIVEVLRTLLLKIVDNPVNALRDGNFVGILAWAVGLGIALRHAGDGTRAMVTDLAGAVTFIVRLVIRFAPLGILGLVAATLAESGFGALLDYLRLLAVLVGSMLFVALVANPLIVLAMTRRNPYPLVLTCLRDSGITAFFTRSSAANIPVNLDLCRRLELPEDTYSVSIPLGATINMAGAAITITVLALAAVHTLNIEVDLATALLLSVVAAVAACGASGVAGGSLLLVPLACGMFGISNDVAMQVVAIGFIIGVVQDSCETALNSSTDVLFTAAACRSVRAD</sequence>
<feature type="transmembrane region" description="Helical" evidence="9">
    <location>
        <begin position="197"/>
        <end position="222"/>
    </location>
</feature>
<evidence type="ECO:0000256" key="3">
    <source>
        <dbReference type="ARBA" id="ARBA00022475"/>
    </source>
</evidence>
<evidence type="ECO:0000256" key="1">
    <source>
        <dbReference type="ARBA" id="ARBA00004141"/>
    </source>
</evidence>
<keyword evidence="2 9" id="KW-0813">Transport</keyword>
<evidence type="ECO:0000256" key="6">
    <source>
        <dbReference type="ARBA" id="ARBA00022970"/>
    </source>
</evidence>
<dbReference type="SUPFAM" id="SSF118215">
    <property type="entry name" value="Proton glutamate symport protein"/>
    <property type="match status" value="1"/>
</dbReference>
<dbReference type="Gene3D" id="1.10.3860.10">
    <property type="entry name" value="Sodium:dicarboxylate symporter"/>
    <property type="match status" value="1"/>
</dbReference>
<evidence type="ECO:0000256" key="5">
    <source>
        <dbReference type="ARBA" id="ARBA00022847"/>
    </source>
</evidence>
<feature type="transmembrane region" description="Helical" evidence="9">
    <location>
        <begin position="346"/>
        <end position="371"/>
    </location>
</feature>
<keyword evidence="10" id="KW-0723">Serine/threonine-protein kinase</keyword>
<dbReference type="InterPro" id="IPR001991">
    <property type="entry name" value="Na-dicarboxylate_symporter"/>
</dbReference>
<organism evidence="10 11">
    <name type="scientific">Marilutibacter maris</name>
    <dbReference type="NCBI Taxonomy" id="1605891"/>
    <lineage>
        <taxon>Bacteria</taxon>
        <taxon>Pseudomonadati</taxon>
        <taxon>Pseudomonadota</taxon>
        <taxon>Gammaproteobacteria</taxon>
        <taxon>Lysobacterales</taxon>
        <taxon>Lysobacteraceae</taxon>
        <taxon>Marilutibacter</taxon>
    </lineage>
</organism>
<comment type="catalytic activity">
    <reaction evidence="9">
        <text>L-serine(in) + Na(+)(in) = L-serine(out) + Na(+)(out)</text>
        <dbReference type="Rhea" id="RHEA:29575"/>
        <dbReference type="ChEBI" id="CHEBI:29101"/>
        <dbReference type="ChEBI" id="CHEBI:33384"/>
    </reaction>
</comment>
<dbReference type="NCBIfam" id="NF010151">
    <property type="entry name" value="PRK13628.1"/>
    <property type="match status" value="1"/>
</dbReference>
<dbReference type="InterPro" id="IPR023025">
    <property type="entry name" value="Ser_Thr_transp_SstT"/>
</dbReference>
<keyword evidence="4 9" id="KW-0812">Transmembrane</keyword>
<feature type="transmembrane region" description="Helical" evidence="9">
    <location>
        <begin position="309"/>
        <end position="334"/>
    </location>
</feature>
<feature type="transmembrane region" description="Helical" evidence="9">
    <location>
        <begin position="234"/>
        <end position="258"/>
    </location>
</feature>
<evidence type="ECO:0000313" key="11">
    <source>
        <dbReference type="Proteomes" id="UP000249447"/>
    </source>
</evidence>
<dbReference type="FunFam" id="1.10.3860.10:FF:000003">
    <property type="entry name" value="Serine/threonine transporter sstT"/>
    <property type="match status" value="1"/>
</dbReference>
<reference evidence="10 11" key="1">
    <citation type="submission" date="2018-05" db="EMBL/GenBank/DDBJ databases">
        <title>The complete genome of Lysobacter maris HZ9B, a marine bacterium antagonistic against terrestrial plant pathogens.</title>
        <authorList>
            <person name="Zhang X.-Q."/>
        </authorList>
    </citation>
    <scope>NUCLEOTIDE SEQUENCE [LARGE SCALE GENOMIC DNA]</scope>
    <source>
        <strain evidence="10 11">HZ9B</strain>
    </source>
</reference>
<comment type="function">
    <text evidence="9">Involved in the import of serine and threonine into the cell, with the concomitant import of sodium (symport system).</text>
</comment>
<feature type="transmembrane region" description="Helical" evidence="9">
    <location>
        <begin position="103"/>
        <end position="125"/>
    </location>
</feature>
<dbReference type="AlphaFoldDB" id="A0A2U9T4Q3"/>
<comment type="catalytic activity">
    <reaction evidence="9">
        <text>L-threonine(in) + Na(+)(in) = L-threonine(out) + Na(+)(out)</text>
        <dbReference type="Rhea" id="RHEA:69999"/>
        <dbReference type="ChEBI" id="CHEBI:29101"/>
        <dbReference type="ChEBI" id="CHEBI:57926"/>
    </reaction>
</comment>
<evidence type="ECO:0000256" key="7">
    <source>
        <dbReference type="ARBA" id="ARBA00022989"/>
    </source>
</evidence>
<comment type="similarity">
    <text evidence="9">Belongs to the dicarboxylate/amino acid:cation symporter (DAACS) (TC 2.A.23) family.</text>
</comment>
<feature type="transmembrane region" description="Helical" evidence="9">
    <location>
        <begin position="168"/>
        <end position="185"/>
    </location>
</feature>
<keyword evidence="3 9" id="KW-1003">Cell membrane</keyword>
<dbReference type="Pfam" id="PF00375">
    <property type="entry name" value="SDF"/>
    <property type="match status" value="1"/>
</dbReference>
<evidence type="ECO:0000313" key="10">
    <source>
        <dbReference type="EMBL" id="AWV07491.1"/>
    </source>
</evidence>
<dbReference type="GO" id="GO:0032329">
    <property type="term" value="P:serine transport"/>
    <property type="evidence" value="ECO:0007669"/>
    <property type="project" value="InterPro"/>
</dbReference>
<keyword evidence="11" id="KW-1185">Reference proteome</keyword>
<dbReference type="GO" id="GO:0005886">
    <property type="term" value="C:plasma membrane"/>
    <property type="evidence" value="ECO:0007669"/>
    <property type="project" value="UniProtKB-SubCell"/>
</dbReference>
<feature type="transmembrane region" description="Helical" evidence="9">
    <location>
        <begin position="67"/>
        <end position="91"/>
    </location>
</feature>
<dbReference type="PANTHER" id="PTHR42865:SF8">
    <property type="entry name" value="SERINE_THREONINE TRANSPORTER SSTT"/>
    <property type="match status" value="1"/>
</dbReference>
<dbReference type="Proteomes" id="UP000249447">
    <property type="component" value="Chromosome"/>
</dbReference>
<dbReference type="GO" id="GO:0015826">
    <property type="term" value="P:threonine transport"/>
    <property type="evidence" value="ECO:0007669"/>
    <property type="project" value="InterPro"/>
</dbReference>
<keyword evidence="10" id="KW-0418">Kinase</keyword>
<dbReference type="HAMAP" id="MF_01582">
    <property type="entry name" value="Ser_Thr_transp_SstT"/>
    <property type="match status" value="1"/>
</dbReference>
<comment type="subcellular location">
    <subcellularLocation>
        <location evidence="9">Cell membrane</location>
        <topology evidence="9">Multi-pass membrane protein</topology>
    </subcellularLocation>
    <subcellularLocation>
        <location evidence="1">Membrane</location>
        <topology evidence="1">Multi-pass membrane protein</topology>
    </subcellularLocation>
</comment>
<proteinExistence type="inferred from homology"/>
<feature type="transmembrane region" description="Helical" evidence="9">
    <location>
        <begin position="31"/>
        <end position="55"/>
    </location>
</feature>
<keyword evidence="10" id="KW-0808">Transferase</keyword>
<gene>
    <name evidence="9" type="primary">sstT</name>
    <name evidence="10" type="ORF">C9I47_1802</name>
</gene>
<dbReference type="PANTHER" id="PTHR42865">
    <property type="entry name" value="PROTON/GLUTAMATE-ASPARTATE SYMPORTER"/>
    <property type="match status" value="1"/>
</dbReference>
<keyword evidence="5 9" id="KW-0769">Symport</keyword>
<dbReference type="InterPro" id="IPR036458">
    <property type="entry name" value="Na:dicarbo_symporter_sf"/>
</dbReference>
<dbReference type="PRINTS" id="PR00173">
    <property type="entry name" value="EDTRNSPORT"/>
</dbReference>
<name>A0A2U9T4Q3_9GAMM</name>
<dbReference type="GO" id="GO:0005295">
    <property type="term" value="F:neutral L-amino acid:sodium symporter activity"/>
    <property type="evidence" value="ECO:0007669"/>
    <property type="project" value="TreeGrafter"/>
</dbReference>
<accession>A0A2U9T4Q3</accession>
<keyword evidence="8 9" id="KW-0472">Membrane</keyword>
<evidence type="ECO:0000256" key="2">
    <source>
        <dbReference type="ARBA" id="ARBA00022448"/>
    </source>
</evidence>
<keyword evidence="7 9" id="KW-1133">Transmembrane helix</keyword>
<dbReference type="KEGG" id="lmb:C9I47_1802"/>